<organism evidence="2">
    <name type="scientific">Macaca fascicularis</name>
    <name type="common">Crab-eating macaque</name>
    <name type="synonym">Cynomolgus monkey</name>
    <dbReference type="NCBI Taxonomy" id="9541"/>
    <lineage>
        <taxon>Eukaryota</taxon>
        <taxon>Metazoa</taxon>
        <taxon>Chordata</taxon>
        <taxon>Craniata</taxon>
        <taxon>Vertebrata</taxon>
        <taxon>Euteleostomi</taxon>
        <taxon>Mammalia</taxon>
        <taxon>Eutheria</taxon>
        <taxon>Euarchontoglires</taxon>
        <taxon>Primates</taxon>
        <taxon>Haplorrhini</taxon>
        <taxon>Catarrhini</taxon>
        <taxon>Cercopithecidae</taxon>
        <taxon>Cercopithecinae</taxon>
        <taxon>Macaca</taxon>
    </lineage>
</organism>
<keyword evidence="1" id="KW-0472">Membrane</keyword>
<evidence type="ECO:0000313" key="2">
    <source>
        <dbReference type="EMBL" id="BAE87757.1"/>
    </source>
</evidence>
<dbReference type="AlphaFoldDB" id="I7GKX1"/>
<name>I7GKX1_MACFA</name>
<dbReference type="EMBL" id="AB170694">
    <property type="protein sequence ID" value="BAE87757.1"/>
    <property type="molecule type" value="mRNA"/>
</dbReference>
<proteinExistence type="evidence at transcript level"/>
<feature type="transmembrane region" description="Helical" evidence="1">
    <location>
        <begin position="24"/>
        <end position="43"/>
    </location>
</feature>
<sequence>MFTCCFIPSTLNCIWKACLEYSMYFYLCSELHVLIVTTAIFMLT</sequence>
<protein>
    <submittedName>
        <fullName evidence="2">Macaca fascicularis brain cDNA, clone: QmoA-12220</fullName>
    </submittedName>
</protein>
<keyword evidence="1" id="KW-0812">Transmembrane</keyword>
<keyword evidence="1" id="KW-1133">Transmembrane helix</keyword>
<accession>I7GKX1</accession>
<reference evidence="2" key="1">
    <citation type="journal article" date="2007" name="PLoS Biol.">
        <title>Rate of evolution in brain-expressed genes in humans and other primates.</title>
        <authorList>
            <person name="Wang H.-Y."/>
            <person name="Chien H.-C."/>
            <person name="Osada N."/>
            <person name="Hashimoto K."/>
            <person name="Sugano S."/>
            <person name="Gojobori T."/>
            <person name="Chou C.-K."/>
            <person name="Tsai S.-F."/>
            <person name="Wu C.-I."/>
            <person name="Shen C.-K.J."/>
        </authorList>
    </citation>
    <scope>NUCLEOTIDE SEQUENCE</scope>
</reference>
<evidence type="ECO:0000256" key="1">
    <source>
        <dbReference type="SAM" id="Phobius"/>
    </source>
</evidence>